<dbReference type="PROSITE" id="PS50112">
    <property type="entry name" value="PAS"/>
    <property type="match status" value="1"/>
</dbReference>
<dbReference type="InterPro" id="IPR029787">
    <property type="entry name" value="Nucleotide_cyclase"/>
</dbReference>
<dbReference type="GO" id="GO:0008074">
    <property type="term" value="C:guanylate cyclase complex, soluble"/>
    <property type="evidence" value="ECO:0007669"/>
    <property type="project" value="TreeGrafter"/>
</dbReference>
<dbReference type="VEuPathDB" id="AmoebaDB:FDP41_011737"/>
<dbReference type="InterPro" id="IPR035965">
    <property type="entry name" value="PAS-like_dom_sf"/>
</dbReference>
<dbReference type="GO" id="GO:0019934">
    <property type="term" value="P:cGMP-mediated signaling"/>
    <property type="evidence" value="ECO:0007669"/>
    <property type="project" value="TreeGrafter"/>
</dbReference>
<dbReference type="InterPro" id="IPR013767">
    <property type="entry name" value="PAS_fold"/>
</dbReference>
<comment type="caution">
    <text evidence="3">The sequence shown here is derived from an EMBL/GenBank/DDBJ whole genome shotgun (WGS) entry which is preliminary data.</text>
</comment>
<dbReference type="PROSITE" id="PS50125">
    <property type="entry name" value="GUANYLATE_CYCLASE_2"/>
    <property type="match status" value="1"/>
</dbReference>
<gene>
    <name evidence="3" type="ORF">FDP41_011737</name>
</gene>
<dbReference type="InterPro" id="IPR000014">
    <property type="entry name" value="PAS"/>
</dbReference>
<dbReference type="GO" id="GO:0006355">
    <property type="term" value="P:regulation of DNA-templated transcription"/>
    <property type="evidence" value="ECO:0007669"/>
    <property type="project" value="InterPro"/>
</dbReference>
<dbReference type="RefSeq" id="XP_044566589.1">
    <property type="nucleotide sequence ID" value="XM_044702179.1"/>
</dbReference>
<dbReference type="Pfam" id="PF13188">
    <property type="entry name" value="PAS_8"/>
    <property type="match status" value="1"/>
</dbReference>
<dbReference type="VEuPathDB" id="AmoebaDB:NF0040660"/>
<dbReference type="GO" id="GO:0004383">
    <property type="term" value="F:guanylate cyclase activity"/>
    <property type="evidence" value="ECO:0007669"/>
    <property type="project" value="TreeGrafter"/>
</dbReference>
<name>A0A6A5C2G0_NAEFO</name>
<evidence type="ECO:0000313" key="4">
    <source>
        <dbReference type="Proteomes" id="UP000444721"/>
    </source>
</evidence>
<proteinExistence type="predicted"/>
<evidence type="ECO:0000259" key="2">
    <source>
        <dbReference type="PROSITE" id="PS50125"/>
    </source>
</evidence>
<feature type="domain" description="PAS" evidence="1">
    <location>
        <begin position="298"/>
        <end position="354"/>
    </location>
</feature>
<dbReference type="SUPFAM" id="SSF55073">
    <property type="entry name" value="Nucleotide cyclase"/>
    <property type="match status" value="1"/>
</dbReference>
<dbReference type="Gene3D" id="3.30.70.1230">
    <property type="entry name" value="Nucleotide cyclase"/>
    <property type="match status" value="1"/>
</dbReference>
<dbReference type="OMA" id="HESTMEI"/>
<accession>A0A6A5C2G0</accession>
<dbReference type="Proteomes" id="UP000444721">
    <property type="component" value="Unassembled WGS sequence"/>
</dbReference>
<evidence type="ECO:0000259" key="1">
    <source>
        <dbReference type="PROSITE" id="PS50112"/>
    </source>
</evidence>
<dbReference type="Pfam" id="PF00989">
    <property type="entry name" value="PAS"/>
    <property type="match status" value="1"/>
</dbReference>
<keyword evidence="4" id="KW-1185">Reference proteome</keyword>
<dbReference type="PANTHER" id="PTHR45655">
    <property type="entry name" value="GUANYLATE CYCLASE SOLUBLE SUBUNIT BETA-2"/>
    <property type="match status" value="1"/>
</dbReference>
<dbReference type="NCBIfam" id="TIGR00229">
    <property type="entry name" value="sensory_box"/>
    <property type="match status" value="1"/>
</dbReference>
<dbReference type="Pfam" id="PF00211">
    <property type="entry name" value="Guanylate_cyc"/>
    <property type="match status" value="1"/>
</dbReference>
<evidence type="ECO:0000313" key="3">
    <source>
        <dbReference type="EMBL" id="KAF0981876.1"/>
    </source>
</evidence>
<dbReference type="GeneID" id="68118952"/>
<dbReference type="SUPFAM" id="SSF55785">
    <property type="entry name" value="PYP-like sensor domain (PAS domain)"/>
    <property type="match status" value="1"/>
</dbReference>
<dbReference type="CDD" id="cd07302">
    <property type="entry name" value="CHD"/>
    <property type="match status" value="1"/>
</dbReference>
<dbReference type="VEuPathDB" id="AmoebaDB:NfTy_021290"/>
<dbReference type="CDD" id="cd00130">
    <property type="entry name" value="PAS"/>
    <property type="match status" value="1"/>
</dbReference>
<evidence type="ECO:0008006" key="5">
    <source>
        <dbReference type="Google" id="ProtNLM"/>
    </source>
</evidence>
<reference evidence="3 4" key="1">
    <citation type="journal article" date="2019" name="Sci. Rep.">
        <title>Nanopore sequencing improves the draft genome of the human pathogenic amoeba Naegleria fowleri.</title>
        <authorList>
            <person name="Liechti N."/>
            <person name="Schurch N."/>
            <person name="Bruggmann R."/>
            <person name="Wittwer M."/>
        </authorList>
    </citation>
    <scope>NUCLEOTIDE SEQUENCE [LARGE SCALE GENOMIC DNA]</scope>
    <source>
        <strain evidence="3 4">ATCC 30894</strain>
    </source>
</reference>
<dbReference type="SMART" id="SM00091">
    <property type="entry name" value="PAS"/>
    <property type="match status" value="2"/>
</dbReference>
<organism evidence="3 4">
    <name type="scientific">Naegleria fowleri</name>
    <name type="common">Brain eating amoeba</name>
    <dbReference type="NCBI Taxonomy" id="5763"/>
    <lineage>
        <taxon>Eukaryota</taxon>
        <taxon>Discoba</taxon>
        <taxon>Heterolobosea</taxon>
        <taxon>Tetramitia</taxon>
        <taxon>Eutetramitia</taxon>
        <taxon>Vahlkampfiidae</taxon>
        <taxon>Naegleria</taxon>
    </lineage>
</organism>
<dbReference type="InterPro" id="IPR001054">
    <property type="entry name" value="A/G_cyclase"/>
</dbReference>
<dbReference type="GO" id="GO:0070482">
    <property type="term" value="P:response to oxygen levels"/>
    <property type="evidence" value="ECO:0007669"/>
    <property type="project" value="TreeGrafter"/>
</dbReference>
<dbReference type="OrthoDB" id="2107370at2759"/>
<feature type="domain" description="Guanylate cyclase" evidence="2">
    <location>
        <begin position="441"/>
        <end position="578"/>
    </location>
</feature>
<dbReference type="PANTHER" id="PTHR45655:SF13">
    <property type="entry name" value="SOLUBLE GUANYLATE CYCLASE GCY-32-RELATED"/>
    <property type="match status" value="1"/>
</dbReference>
<protein>
    <recommendedName>
        <fullName evidence="5">Guanylate cyclase</fullName>
    </recommendedName>
</protein>
<dbReference type="Gene3D" id="3.30.450.20">
    <property type="entry name" value="PAS domain"/>
    <property type="match status" value="1"/>
</dbReference>
<dbReference type="AlphaFoldDB" id="A0A6A5C2G0"/>
<dbReference type="SMART" id="SM00044">
    <property type="entry name" value="CYCc"/>
    <property type="match status" value="1"/>
</dbReference>
<dbReference type="EMBL" id="VFQX01000012">
    <property type="protein sequence ID" value="KAF0981876.1"/>
    <property type="molecule type" value="Genomic_DNA"/>
</dbReference>
<sequence length="635" mass="72175">MNERKSSNPCPLLAHQPFLEKFQSTSHQSSSSPPLTLIHTTTTTYNIIPTTTTTPTSPQSKKKSFPRSETFLMLNEFIHQVNSCGFPVLVFNRHFMIEFLNKEAEELFGVYSFAVMGEYLSELLVMDSLNEIRNAIENYLGEDHHTHRHPCDMMQHDQVEETNHPYEIMKPSTSESNMEDSMNDDEESEFDDRRTSITSWQSCHSFNLQLPNIEHIERISTEERKARKQDLMNTRSLTGRASTLKKIFPMKVRLLPLHKTDQTHFAAYIQEVKQSDEDSKHLHGVQFGEAVTELSVIPIIAINKKGIIQFFNSAACSAFKYSKQEIVGKNVKILCPPKIRAQHDKYLERYLKTGEKHVVDSVRMVKGVVNGGKIIRMELRVSEIFDPVTNESSFVAFVRDCTSMATREEHLTNIAERIFPKNIAQRLTLGQQVIDSLQKCSMLFCDIVGFTDFSSNQPASTVVKILHQMFTSFDEISTCYHLEKIKTIGDSYFAATGIVKETDQDAENCVRAALEMIRSIQEIEMTRPENITNGLSNIQVRIGIHTGNSGDVTAAVVGRLKKTYDLFGTGVTTTQLMEATGKANQIHISENTYREIESDSLKALFVPYFQAKEEVYLPDKLGMKSIPFQTFITDI</sequence>